<dbReference type="EMBL" id="JACVVK020000832">
    <property type="protein sequence ID" value="KAK7442445.1"/>
    <property type="molecule type" value="Genomic_DNA"/>
</dbReference>
<protein>
    <submittedName>
        <fullName evidence="1">Uncharacterized protein</fullName>
    </submittedName>
</protein>
<dbReference type="Proteomes" id="UP001519460">
    <property type="component" value="Unassembled WGS sequence"/>
</dbReference>
<comment type="caution">
    <text evidence="1">The sequence shown here is derived from an EMBL/GenBank/DDBJ whole genome shotgun (WGS) entry which is preliminary data.</text>
</comment>
<dbReference type="AlphaFoldDB" id="A0ABD0J0D1"/>
<gene>
    <name evidence="1" type="ORF">BaRGS_00040520</name>
</gene>
<sequence>MTGKKTTSVPYTSPCSHTDEGVGLGFLFSLSLLQWALLCPGPLLPELRGVLSHSPAPKGPHPYPDGCLIGWIQRAADRYLFFFWLGFPAGWNCPEPAPAGEKNLSQLFSLCGSIVLHEFSYTQDFF</sequence>
<keyword evidence="2" id="KW-1185">Reference proteome</keyword>
<evidence type="ECO:0000313" key="1">
    <source>
        <dbReference type="EMBL" id="KAK7442445.1"/>
    </source>
</evidence>
<name>A0ABD0J0D1_9CAEN</name>
<evidence type="ECO:0000313" key="2">
    <source>
        <dbReference type="Proteomes" id="UP001519460"/>
    </source>
</evidence>
<proteinExistence type="predicted"/>
<reference evidence="1 2" key="1">
    <citation type="journal article" date="2023" name="Sci. Data">
        <title>Genome assembly of the Korean intertidal mud-creeper Batillaria attramentaria.</title>
        <authorList>
            <person name="Patra A.K."/>
            <person name="Ho P.T."/>
            <person name="Jun S."/>
            <person name="Lee S.J."/>
            <person name="Kim Y."/>
            <person name="Won Y.J."/>
        </authorList>
    </citation>
    <scope>NUCLEOTIDE SEQUENCE [LARGE SCALE GENOMIC DNA]</scope>
    <source>
        <strain evidence="1">Wonlab-2016</strain>
    </source>
</reference>
<accession>A0ABD0J0D1</accession>
<organism evidence="1 2">
    <name type="scientific">Batillaria attramentaria</name>
    <dbReference type="NCBI Taxonomy" id="370345"/>
    <lineage>
        <taxon>Eukaryota</taxon>
        <taxon>Metazoa</taxon>
        <taxon>Spiralia</taxon>
        <taxon>Lophotrochozoa</taxon>
        <taxon>Mollusca</taxon>
        <taxon>Gastropoda</taxon>
        <taxon>Caenogastropoda</taxon>
        <taxon>Sorbeoconcha</taxon>
        <taxon>Cerithioidea</taxon>
        <taxon>Batillariidae</taxon>
        <taxon>Batillaria</taxon>
    </lineage>
</organism>